<comment type="caution">
    <text evidence="4">The sequence shown here is derived from an EMBL/GenBank/DDBJ whole genome shotgun (WGS) entry which is preliminary data.</text>
</comment>
<dbReference type="Gene3D" id="2.60.40.1260">
    <property type="entry name" value="Lamin Tail domain"/>
    <property type="match status" value="1"/>
</dbReference>
<feature type="compositionally biased region" description="Pro residues" evidence="2">
    <location>
        <begin position="1932"/>
        <end position="1950"/>
    </location>
</feature>
<evidence type="ECO:0000256" key="2">
    <source>
        <dbReference type="SAM" id="MobiDB-lite"/>
    </source>
</evidence>
<dbReference type="SUPFAM" id="SSF56219">
    <property type="entry name" value="DNase I-like"/>
    <property type="match status" value="1"/>
</dbReference>
<dbReference type="Pfam" id="PF13205">
    <property type="entry name" value="Big_5"/>
    <property type="match status" value="1"/>
</dbReference>
<keyword evidence="1" id="KW-0732">Signal</keyword>
<dbReference type="InterPro" id="IPR022060">
    <property type="entry name" value="DUF3616"/>
</dbReference>
<accession>A0A251XBB4</accession>
<dbReference type="EMBL" id="MSLT01000006">
    <property type="protein sequence ID" value="OUD15366.1"/>
    <property type="molecule type" value="Genomic_DNA"/>
</dbReference>
<dbReference type="OrthoDB" id="9800417at2"/>
<dbReference type="Pfam" id="PF00932">
    <property type="entry name" value="LTD"/>
    <property type="match status" value="1"/>
</dbReference>
<dbReference type="CDD" id="cd10283">
    <property type="entry name" value="MnuA_DNase1-like"/>
    <property type="match status" value="1"/>
</dbReference>
<dbReference type="NCBIfam" id="NF033681">
    <property type="entry name" value="ExeM_NucH_DNase"/>
    <property type="match status" value="1"/>
</dbReference>
<organism evidence="4 5">
    <name type="scientific">Thioflexithrix psekupsensis</name>
    <dbReference type="NCBI Taxonomy" id="1570016"/>
    <lineage>
        <taxon>Bacteria</taxon>
        <taxon>Pseudomonadati</taxon>
        <taxon>Pseudomonadota</taxon>
        <taxon>Gammaproteobacteria</taxon>
        <taxon>Thiotrichales</taxon>
        <taxon>Thioflexithrix</taxon>
    </lineage>
</organism>
<dbReference type="Gene3D" id="2.60.40.2030">
    <property type="match status" value="1"/>
</dbReference>
<dbReference type="SUPFAM" id="SSF141072">
    <property type="entry name" value="CalX-like"/>
    <property type="match status" value="1"/>
</dbReference>
<dbReference type="InterPro" id="IPR001322">
    <property type="entry name" value="Lamin_tail_dom"/>
</dbReference>
<feature type="region of interest" description="Disordered" evidence="2">
    <location>
        <begin position="1907"/>
        <end position="1950"/>
    </location>
</feature>
<evidence type="ECO:0000256" key="1">
    <source>
        <dbReference type="ARBA" id="ARBA00022729"/>
    </source>
</evidence>
<dbReference type="InterPro" id="IPR038081">
    <property type="entry name" value="CalX-like_sf"/>
</dbReference>
<protein>
    <recommendedName>
        <fullName evidence="3">LTD domain-containing protein</fullName>
    </recommendedName>
</protein>
<dbReference type="Proteomes" id="UP000194798">
    <property type="component" value="Unassembled WGS sequence"/>
</dbReference>
<dbReference type="Gene3D" id="2.60.40.1220">
    <property type="match status" value="1"/>
</dbReference>
<gene>
    <name evidence="4" type="ORF">TPSD3_02215</name>
</gene>
<evidence type="ECO:0000259" key="3">
    <source>
        <dbReference type="PROSITE" id="PS51841"/>
    </source>
</evidence>
<dbReference type="SUPFAM" id="SSF74853">
    <property type="entry name" value="Lamin A/C globular tail domain"/>
    <property type="match status" value="1"/>
</dbReference>
<dbReference type="PROSITE" id="PS51257">
    <property type="entry name" value="PROKAR_LIPOPROTEIN"/>
    <property type="match status" value="1"/>
</dbReference>
<dbReference type="Pfam" id="PF12275">
    <property type="entry name" value="DUF3616"/>
    <property type="match status" value="1"/>
</dbReference>
<dbReference type="InterPro" id="IPR032812">
    <property type="entry name" value="SbsA_Ig"/>
</dbReference>
<dbReference type="PANTHER" id="PTHR42834">
    <property type="entry name" value="ENDONUCLEASE/EXONUCLEASE/PHOSPHATASE FAMILY PROTEIN (AFU_ORTHOLOGUE AFUA_3G09210)"/>
    <property type="match status" value="1"/>
</dbReference>
<name>A0A251XBB4_9GAMM</name>
<reference evidence="4 5" key="1">
    <citation type="submission" date="2016-12" db="EMBL/GenBank/DDBJ databases">
        <title>Thioflexothrix psekupsii D3 genome sequencing and assembly.</title>
        <authorList>
            <person name="Fomenkov A."/>
            <person name="Vincze T."/>
            <person name="Grabovich M."/>
            <person name="Anton B.P."/>
            <person name="Dubinina G."/>
            <person name="Orlova M."/>
            <person name="Belousova E."/>
            <person name="Roberts R.J."/>
        </authorList>
    </citation>
    <scope>NUCLEOTIDE SEQUENCE [LARGE SCALE GENOMIC DNA]</scope>
    <source>
        <strain evidence="4">D3</strain>
    </source>
</reference>
<dbReference type="InterPro" id="IPR005135">
    <property type="entry name" value="Endo/exonuclease/phosphatase"/>
</dbReference>
<dbReference type="GO" id="GO:0003824">
    <property type="term" value="F:catalytic activity"/>
    <property type="evidence" value="ECO:0007669"/>
    <property type="project" value="InterPro"/>
</dbReference>
<evidence type="ECO:0000313" key="4">
    <source>
        <dbReference type="EMBL" id="OUD15366.1"/>
    </source>
</evidence>
<keyword evidence="5" id="KW-1185">Reference proteome</keyword>
<proteinExistence type="predicted"/>
<dbReference type="PANTHER" id="PTHR42834:SF1">
    <property type="entry name" value="ENDONUCLEASE_EXONUCLEASE_PHOSPHATASE FAMILY PROTEIN (AFU_ORTHOLOGUE AFUA_3G09210)"/>
    <property type="match status" value="1"/>
</dbReference>
<dbReference type="PROSITE" id="PS51841">
    <property type="entry name" value="LTD"/>
    <property type="match status" value="1"/>
</dbReference>
<dbReference type="CDD" id="cd04486">
    <property type="entry name" value="YhcR_OBF_like"/>
    <property type="match status" value="1"/>
</dbReference>
<dbReference type="Pfam" id="PF03372">
    <property type="entry name" value="Exo_endo_phos"/>
    <property type="match status" value="1"/>
</dbReference>
<dbReference type="InterPro" id="IPR036691">
    <property type="entry name" value="Endo/exonu/phosph_ase_sf"/>
</dbReference>
<sequence length="2245" mass="234407">MKRVFLLPIQWVVVLVGCVLMFRTPKYVGLVSVRQMLAALVLMFSSHAALAQLPFSENFQNFTGSGFSPTPAAGQLDSDIWSIAGFDTNVAFGGTETTTSTDPTRGSSTGGVSTGGVYAFNTGSSIALGVQPGGSDFTPGDFILRINNNTGSTVDSLDVSYKIWVRNDQARANSFNFSYSVNGGAFTNVSALNFTSAATADATPSWQSNDRSATLTSLGLASGHNIELKWTGNDASGSGSRDEFALDDVSVSVSSGSPTVTLSVSSNSGTEATPATDITVTATASSAVSGDQTVNLAVTGTDITAGDYSLTNTTITILSGQTTGSVTFTIADDTDVESAETATLTISTPSAGISLSSTTSQAIAITDNDAGGTLSYSPTSLSETRTLDGVIADKITITLSGDTFTGSDGDNFVTASKVAVSNVPAGLTATVTRTSATTAELSFSGTASSHANSNDVNTLTLVFANSAFTSGNAVLNSTKNDLNLDFGDAGAAGSTQTFTPNTGTTLDNSDASTALALDANWMVVADDEASVLRVYPRAGGAAVMEWSFATGLGTGTSEIDLEASTRIGNSLYFIGSHSNKKDGTAQSSREHLFEVTVTGTGANTQFTYVGKQTGLETALKTWDNGNTHGKGADYFGFTASAGAGVIPENVNGFSIEGMTATQDGTQLLLAFRAPMANTTVRDKAVIVPVSVTGLIGGSPTFGTPFELNLGGRGVRSIEKAVTGSDYLILAGPSVSATTEVTHDFRLYRWDGSSSTPTELDVDLDTLLVSTGGSFETLVDVLSTAQGTLIQLLQDNGDTIWSGQTQPSKNLAAAAQKFQGNWVSLDADVVTDTTPPTLVSSSPINSTTNATVNADMVLKFNKAVKAGTGNFVIKKASDNSTVETLALGSANVSIAYNTVTLNPTTNLDYNTAYYVEASNTVITDTANNEWGGLSGSTAYSFTTAIATSLPSVLITEVNSNATGGDFFELYNYGSTAIDLTGWKWNDDSADSSIATAFPATATTLAAGARLVIVASADTSAFLPAWNLPASAPIHANGGPGLGGGDAVVVFDSAGKVVAFFNYGTATLNATDSTVIAPATRSDATTSVGGHTGLAMGGGDAKASAIWDEQSTSTPKYTYAQAGQRGAFSQATAANGTGSPTVIPIHTIQGTGTTAALTGVQTISGIVTKKFSGLTGFFVQEENTDADNDPAASEGIFIYDNSNLFTGNVGDLVRITGTVAEYTSGSSSSTQLSSLTNVTVISTGNTLPTAATVQIPVTNVSDLERFEGMLVNVSSTNGNLVVTETYRLGQYGQATLADSRLQQFTHANLPSTSGYPTHLANIAKRIIYLDDGSSAQNPDPEIFARGGNPLSASNTLRSGDTVSSVTGILDHRYEGYRVQTTSGVNFTAANTRPASAPSVGAANVKVASFNLLNYFNTFDGLPNTVDNCNNGVGGTAADCRGADDATEFTRQKDKHKQVFVGLNADVIGLMELENDGYDSTSAQQDLLNLINGASLSGRNYKMVDADTLIGSTNALGTDAIKIGLIYDDNAVELVAGSVKTSNDAIFDRRPLAATFKHKTSNEKFTVVVNHLKSKGSAGSLAGDTDQNDGQGNSNATRVAQAQALVTFLATLTDDPDILVMGDMNAYAQENPITTIKNAGYTDLLGSSKYSYVFDGQIGYLDHALASSSLVPQVTGTDDWHINSDEPSVLDYNTNFKSTGQQTSFYNADPYRSSDHDPVLIGLKLSPFYNITLTAAGNGSGTISSNGTPAGVACGTNCLRYTSSTAVQLQASANAGSTFTGWSCSPAFTSGQTLNADTVCTATFIQNTPQTQYFDLTLQKTGTGQGTFTGTPAGSYPIGTWVNLTAVASTDSLFKNWNPSYCGSGFPLNTDTVCTAEFVQRETAPQPTPDPEEPITPPVVEPPVIVPVEPPVVPVDPQLPEKEKEPELPTTPTTPVTPQPPTPSPEEPTPSVPDVPHAGVQSTAVCVPHSVQRTVCNARWQDIQSELITETGVIADAVLSTTVENRGWLINAQLTETAVLIGGKLSGTIHNRGVIRDIEFVGKQIQGGYLGGIIKNNSSVSAVIMDIIFEPNSVLWGGYLTGIIQGDPVAPVVLRNVKVLPKTQLSHVIIGENVSLSPDVFMGIGVRFAHELSCHPHKPRGQSLFGVPNVDSCLEQTARRLRITTASEHRGKSADLIFAAADKSERAYTFDGENWQVIPVEISAIMSAQHLKQLPLTVELDLPATHYFNAVYFGYRLEDGEIIYWQLE</sequence>
<dbReference type="InterPro" id="IPR036415">
    <property type="entry name" value="Lamin_tail_dom_sf"/>
</dbReference>
<dbReference type="Gene3D" id="3.60.10.10">
    <property type="entry name" value="Endonuclease/exonuclease/phosphatase"/>
    <property type="match status" value="1"/>
</dbReference>
<evidence type="ECO:0000313" key="5">
    <source>
        <dbReference type="Proteomes" id="UP000194798"/>
    </source>
</evidence>
<dbReference type="InterPro" id="IPR014755">
    <property type="entry name" value="Cu-Rt/internalin_Ig-like"/>
</dbReference>
<feature type="domain" description="LTD" evidence="3">
    <location>
        <begin position="939"/>
        <end position="1063"/>
    </location>
</feature>
<dbReference type="InterPro" id="IPR047971">
    <property type="entry name" value="ExeM-like"/>
</dbReference>